<keyword evidence="2" id="KW-0812">Transmembrane</keyword>
<accession>A0A2P6NC55</accession>
<name>A0A2P6NC55_9EUKA</name>
<keyword evidence="2" id="KW-0472">Membrane</keyword>
<feature type="compositionally biased region" description="Polar residues" evidence="1">
    <location>
        <begin position="1"/>
        <end position="12"/>
    </location>
</feature>
<feature type="compositionally biased region" description="Low complexity" evidence="1">
    <location>
        <begin position="13"/>
        <end position="22"/>
    </location>
</feature>
<feature type="region of interest" description="Disordered" evidence="1">
    <location>
        <begin position="1"/>
        <end position="22"/>
    </location>
</feature>
<feature type="transmembrane region" description="Helical" evidence="2">
    <location>
        <begin position="257"/>
        <end position="275"/>
    </location>
</feature>
<keyword evidence="2" id="KW-1133">Transmembrane helix</keyword>
<organism evidence="3 4">
    <name type="scientific">Planoprotostelium fungivorum</name>
    <dbReference type="NCBI Taxonomy" id="1890364"/>
    <lineage>
        <taxon>Eukaryota</taxon>
        <taxon>Amoebozoa</taxon>
        <taxon>Evosea</taxon>
        <taxon>Variosea</taxon>
        <taxon>Cavosteliida</taxon>
        <taxon>Cavosteliaceae</taxon>
        <taxon>Planoprotostelium</taxon>
    </lineage>
</organism>
<dbReference type="EMBL" id="MDYQ01000122">
    <property type="protein sequence ID" value="PRP81541.1"/>
    <property type="molecule type" value="Genomic_DNA"/>
</dbReference>
<gene>
    <name evidence="3" type="ORF">PROFUN_10903</name>
</gene>
<evidence type="ECO:0000313" key="3">
    <source>
        <dbReference type="EMBL" id="PRP81541.1"/>
    </source>
</evidence>
<reference evidence="3 4" key="1">
    <citation type="journal article" date="2018" name="Genome Biol. Evol.">
        <title>Multiple Roots of Fruiting Body Formation in Amoebozoa.</title>
        <authorList>
            <person name="Hillmann F."/>
            <person name="Forbes G."/>
            <person name="Novohradska S."/>
            <person name="Ferling I."/>
            <person name="Riege K."/>
            <person name="Groth M."/>
            <person name="Westermann M."/>
            <person name="Marz M."/>
            <person name="Spaller T."/>
            <person name="Winckler T."/>
            <person name="Schaap P."/>
            <person name="Glockner G."/>
        </authorList>
    </citation>
    <scope>NUCLEOTIDE SEQUENCE [LARGE SCALE GENOMIC DNA]</scope>
    <source>
        <strain evidence="3 4">Jena</strain>
    </source>
</reference>
<evidence type="ECO:0000313" key="4">
    <source>
        <dbReference type="Proteomes" id="UP000241769"/>
    </source>
</evidence>
<protein>
    <submittedName>
        <fullName evidence="3">Uncharacterized protein</fullName>
    </submittedName>
</protein>
<dbReference type="InParanoid" id="A0A2P6NC55"/>
<sequence>MHPPDTTDNCMVSPSSTSPYSPTNIREQGWITTLSQSTISATMNTRTFFLLLAISFTLAQYHLAIPSTDNECKAQCPSSNSTCCNCCASSSTCMGNRISTRCCPTYPTSGFCGCLANRAFCSGYVYNATATNGTDVFGSCYDIEEGKCSYSSSSNLWVVCPISHEICQSSSFFSCCAPDTYCITSIGNSTYPICQPRNAAQPAETISSTSETISTWLSTLSSSFYSRDPTTAVIESSTVQPSATQPHTGRRQDSGEAVLIEFGVILPIMFIIALAL</sequence>
<proteinExistence type="predicted"/>
<dbReference type="AlphaFoldDB" id="A0A2P6NC55"/>
<dbReference type="Proteomes" id="UP000241769">
    <property type="component" value="Unassembled WGS sequence"/>
</dbReference>
<evidence type="ECO:0000256" key="2">
    <source>
        <dbReference type="SAM" id="Phobius"/>
    </source>
</evidence>
<evidence type="ECO:0000256" key="1">
    <source>
        <dbReference type="SAM" id="MobiDB-lite"/>
    </source>
</evidence>
<comment type="caution">
    <text evidence="3">The sequence shown here is derived from an EMBL/GenBank/DDBJ whole genome shotgun (WGS) entry which is preliminary data.</text>
</comment>
<keyword evidence="4" id="KW-1185">Reference proteome</keyword>